<dbReference type="SUPFAM" id="SSF53474">
    <property type="entry name" value="alpha/beta-Hydrolases"/>
    <property type="match status" value="1"/>
</dbReference>
<comment type="similarity">
    <text evidence="2 4">Belongs to the AB hydrolase superfamily. Lipase family.</text>
</comment>
<dbReference type="PANTHER" id="PTHR11610">
    <property type="entry name" value="LIPASE"/>
    <property type="match status" value="1"/>
</dbReference>
<reference evidence="7 8" key="1">
    <citation type="submission" date="2024-01" db="EMBL/GenBank/DDBJ databases">
        <title>The genome of the rayed Mediterranean limpet Patella caerulea (Linnaeus, 1758).</title>
        <authorList>
            <person name="Anh-Thu Weber A."/>
            <person name="Halstead-Nussloch G."/>
        </authorList>
    </citation>
    <scope>NUCLEOTIDE SEQUENCE [LARGE SCALE GENOMIC DNA]</scope>
    <source>
        <strain evidence="7">AATW-2023a</strain>
        <tissue evidence="7">Whole specimen</tissue>
    </source>
</reference>
<dbReference type="PANTHER" id="PTHR11610:SF181">
    <property type="entry name" value="INACTIVE PANCREATIC LIPASE-RELATED PROTEIN 1-LIKE"/>
    <property type="match status" value="1"/>
</dbReference>
<gene>
    <name evidence="7" type="ORF">SNE40_005163</name>
</gene>
<dbReference type="GO" id="GO:0005615">
    <property type="term" value="C:extracellular space"/>
    <property type="evidence" value="ECO:0007669"/>
    <property type="project" value="TreeGrafter"/>
</dbReference>
<evidence type="ECO:0000256" key="4">
    <source>
        <dbReference type="RuleBase" id="RU004262"/>
    </source>
</evidence>
<dbReference type="EMBL" id="JAZGQO010000003">
    <property type="protein sequence ID" value="KAK6189125.1"/>
    <property type="molecule type" value="Genomic_DNA"/>
</dbReference>
<dbReference type="AlphaFoldDB" id="A0AAN8KAW8"/>
<feature type="domain" description="Lipase" evidence="6">
    <location>
        <begin position="92"/>
        <end position="353"/>
    </location>
</feature>
<dbReference type="InterPro" id="IPR033906">
    <property type="entry name" value="Lipase_N"/>
</dbReference>
<evidence type="ECO:0000259" key="6">
    <source>
        <dbReference type="Pfam" id="PF00151"/>
    </source>
</evidence>
<keyword evidence="3" id="KW-0964">Secreted</keyword>
<dbReference type="Proteomes" id="UP001347796">
    <property type="component" value="Unassembled WGS sequence"/>
</dbReference>
<evidence type="ECO:0000313" key="7">
    <source>
        <dbReference type="EMBL" id="KAK6189125.1"/>
    </source>
</evidence>
<evidence type="ECO:0000256" key="3">
    <source>
        <dbReference type="ARBA" id="ARBA00022525"/>
    </source>
</evidence>
<keyword evidence="5" id="KW-0732">Signal</keyword>
<proteinExistence type="inferred from homology"/>
<dbReference type="InterPro" id="IPR000734">
    <property type="entry name" value="TAG_lipase"/>
</dbReference>
<evidence type="ECO:0000313" key="8">
    <source>
        <dbReference type="Proteomes" id="UP001347796"/>
    </source>
</evidence>
<sequence length="363" mass="40420">MSKICLYINLWFIIHVSRASGWFFLSNNKPVCYPPFGCYNTSYPFNNSANILPQSPERVGVGIYVFQDQLHSVRLDWDVSIQELSALIVPGLKTVILIHGYQDNGRTPWIMKMVPELFNNWEPMNILSLDWRRGADELVYLQAVANTRIVGALGAEVVRKLVAVGVSSRVMHLIGHSLGAHVAGYIGTEVKDSNRIFRISGLDPAGPYFEGTPPMVRLDSTDAVFVDVAHTNTEPLHTLGLGILEPSGTVDFYPNGGVNQPGCGSTLLGRILNLFEKRDLQQSIGCSHLRATDLYTESINSECQYATHYCLHNISESSCLPCTNVDCPQFGYNSVQHGFAGIFYFRTNSQSPFCTYPYSNPYF</sequence>
<feature type="signal peptide" evidence="5">
    <location>
        <begin position="1"/>
        <end position="21"/>
    </location>
</feature>
<dbReference type="CDD" id="cd00707">
    <property type="entry name" value="Pancreat_lipase_like"/>
    <property type="match status" value="1"/>
</dbReference>
<keyword evidence="8" id="KW-1185">Reference proteome</keyword>
<evidence type="ECO:0000256" key="1">
    <source>
        <dbReference type="ARBA" id="ARBA00004613"/>
    </source>
</evidence>
<dbReference type="GO" id="GO:0016298">
    <property type="term" value="F:lipase activity"/>
    <property type="evidence" value="ECO:0007669"/>
    <property type="project" value="InterPro"/>
</dbReference>
<evidence type="ECO:0000256" key="5">
    <source>
        <dbReference type="SAM" id="SignalP"/>
    </source>
</evidence>
<feature type="chain" id="PRO_5042863233" description="Lipase domain-containing protein" evidence="5">
    <location>
        <begin position="22"/>
        <end position="363"/>
    </location>
</feature>
<comment type="subcellular location">
    <subcellularLocation>
        <location evidence="1">Secreted</location>
    </subcellularLocation>
</comment>
<evidence type="ECO:0000256" key="2">
    <source>
        <dbReference type="ARBA" id="ARBA00010701"/>
    </source>
</evidence>
<name>A0AAN8KAW8_PATCE</name>
<dbReference type="InterPro" id="IPR013818">
    <property type="entry name" value="Lipase"/>
</dbReference>
<dbReference type="InterPro" id="IPR029058">
    <property type="entry name" value="AB_hydrolase_fold"/>
</dbReference>
<dbReference type="PRINTS" id="PR00821">
    <property type="entry name" value="TAGLIPASE"/>
</dbReference>
<accession>A0AAN8KAW8</accession>
<dbReference type="Pfam" id="PF00151">
    <property type="entry name" value="Lipase"/>
    <property type="match status" value="1"/>
</dbReference>
<comment type="caution">
    <text evidence="7">The sequence shown here is derived from an EMBL/GenBank/DDBJ whole genome shotgun (WGS) entry which is preliminary data.</text>
</comment>
<organism evidence="7 8">
    <name type="scientific">Patella caerulea</name>
    <name type="common">Rayed Mediterranean limpet</name>
    <dbReference type="NCBI Taxonomy" id="87958"/>
    <lineage>
        <taxon>Eukaryota</taxon>
        <taxon>Metazoa</taxon>
        <taxon>Spiralia</taxon>
        <taxon>Lophotrochozoa</taxon>
        <taxon>Mollusca</taxon>
        <taxon>Gastropoda</taxon>
        <taxon>Patellogastropoda</taxon>
        <taxon>Patelloidea</taxon>
        <taxon>Patellidae</taxon>
        <taxon>Patella</taxon>
    </lineage>
</organism>
<dbReference type="Gene3D" id="3.40.50.1820">
    <property type="entry name" value="alpha/beta hydrolase"/>
    <property type="match status" value="1"/>
</dbReference>
<dbReference type="GO" id="GO:0016042">
    <property type="term" value="P:lipid catabolic process"/>
    <property type="evidence" value="ECO:0007669"/>
    <property type="project" value="TreeGrafter"/>
</dbReference>
<protein>
    <recommendedName>
        <fullName evidence="6">Lipase domain-containing protein</fullName>
    </recommendedName>
</protein>